<dbReference type="SUPFAM" id="SSF81767">
    <property type="entry name" value="Pre-protein crosslinking domain of SecA"/>
    <property type="match status" value="1"/>
</dbReference>
<dbReference type="SUPFAM" id="SSF81886">
    <property type="entry name" value="Helical scaffold and wing domains of SecA"/>
    <property type="match status" value="1"/>
</dbReference>
<evidence type="ECO:0000256" key="9">
    <source>
        <dbReference type="ARBA" id="ARBA00022833"/>
    </source>
</evidence>
<comment type="function">
    <text evidence="15">Part of the Sec protein translocase complex. Interacts with the SecYEG preprotein conducting channel. Has a central role in coupling the hydrolysis of ATP to the transfer of proteins into and across the cell membrane, serving as an ATP-driven molecular motor driving the stepwise translocation of polypeptide chains across the membrane.</text>
</comment>
<evidence type="ECO:0000256" key="7">
    <source>
        <dbReference type="ARBA" id="ARBA00022723"/>
    </source>
</evidence>
<dbReference type="PRINTS" id="PR00906">
    <property type="entry name" value="SECA"/>
</dbReference>
<organism evidence="20 21">
    <name type="scientific">Myxococcus landrumensis</name>
    <dbReference type="NCBI Taxonomy" id="2813577"/>
    <lineage>
        <taxon>Bacteria</taxon>
        <taxon>Pseudomonadati</taxon>
        <taxon>Myxococcota</taxon>
        <taxon>Myxococcia</taxon>
        <taxon>Myxococcales</taxon>
        <taxon>Cystobacterineae</taxon>
        <taxon>Myxococcaceae</taxon>
        <taxon>Myxococcus</taxon>
    </lineage>
</organism>
<dbReference type="EC" id="7.4.2.8" evidence="15"/>
<evidence type="ECO:0000256" key="16">
    <source>
        <dbReference type="RuleBase" id="RU003874"/>
    </source>
</evidence>
<evidence type="ECO:0000256" key="17">
    <source>
        <dbReference type="SAM" id="MobiDB-lite"/>
    </source>
</evidence>
<dbReference type="InterPro" id="IPR000185">
    <property type="entry name" value="SecA"/>
</dbReference>
<dbReference type="Pfam" id="PF07516">
    <property type="entry name" value="SecA_SW"/>
    <property type="match status" value="1"/>
</dbReference>
<proteinExistence type="inferred from homology"/>
<dbReference type="Proteomes" id="UP000663090">
    <property type="component" value="Chromosome"/>
</dbReference>
<dbReference type="Gene3D" id="3.40.50.300">
    <property type="entry name" value="P-loop containing nucleotide triphosphate hydrolases"/>
    <property type="match status" value="2"/>
</dbReference>
<evidence type="ECO:0000256" key="11">
    <source>
        <dbReference type="ARBA" id="ARBA00022927"/>
    </source>
</evidence>
<dbReference type="Gene3D" id="1.10.3060.10">
    <property type="entry name" value="Helical scaffold and wing domains of SecA"/>
    <property type="match status" value="1"/>
</dbReference>
<evidence type="ECO:0000256" key="2">
    <source>
        <dbReference type="ARBA" id="ARBA00004170"/>
    </source>
</evidence>
<evidence type="ECO:0000256" key="15">
    <source>
        <dbReference type="HAMAP-Rule" id="MF_01382"/>
    </source>
</evidence>
<sequence length="950" mass="107316">MIEWTLKKLIGTKNERELKKAREKVIRINELESRMRALKDEDFAAETARLKQEIQNGRPLDSLLFEAFALIREGSRRVIGQRHYDVQLIGGMFLHEGCIAEMRTGEGKTLTATLPCYLNALSGRGVHVVTVNDYLARRDAEWMGRVYKFMGMTTGCVLHELSDKQRQEAYRSDITYGQNNEFGFDYLRDNMKFRLQDYVQRELNYAIVDEVDSILIDEARTPLIISGPTEDSTDKYYRVDQVIPGLVPDQDFTLDEKHRSVSLTDDGIEKLQKRLSVSNLYDPGEIETLHHVEQALRAHTLYKRDKDYVVKDGEVVIIDEFTGRSMPGRRWSDGLHQAIEAKEGVKIENENQTLATISFQNYFRMYSKLSGMTGTADTEAEEFAKIYNLDVRVIPTNRPPIRKDQQDVVYKTEREKFEAVAAQIEELHKAGQPVLVGTVSIAKSEVVSSFLKKRGVPHNVLNAKQHQREADIVAQAGRKGAVTISTNMAGRGTDILLGGNAEVLAKAAVGPAPEAPAPQPPQPPAADGAAPQPDPMAAYQQAQAEWEQKLAQTQAKLDEETKKERTEVMEAGGLFIIGTERHESRRVDNQLRGRAGRQGDPGASRFFLSLEDDLMRIFGSERIQGLMERLGMEEGEVIEHIWLTRAIESAQKRVEGHNFDIRKNLLEYDDVMNQQRRTIYKLRRQVLAAGAGVPLVEYTEDPKTRVKTRSEQMVSWADFKEMVLDALEDVIVSIVDTYAPTKGSDGWDLESLSKNVKETFDLDMNFEGVGNRDELQDHIFKAAEKVFRTRDEEFGENFLRFLQYNYLATIDRLWKEHLLGMDHLRQGIGLRGYGQKDPKQEYKREGYQGFIQTLSAIKAQFVSQLMRVQPRSATSAEEEAVRIQRQLAQQQKRAVEGRGTAEGKLDEASVAAAARPAAAQQGPRVGRNDPCPCGSGRKYKKCHGAAEASV</sequence>
<comment type="similarity">
    <text evidence="3 15 16">Belongs to the SecA family.</text>
</comment>
<dbReference type="Pfam" id="PF02810">
    <property type="entry name" value="SEC-C"/>
    <property type="match status" value="1"/>
</dbReference>
<accession>A0ABX7N5A9</accession>
<keyword evidence="9" id="KW-0862">Zinc</keyword>
<dbReference type="InterPro" id="IPR004027">
    <property type="entry name" value="SEC_C_motif"/>
</dbReference>
<dbReference type="InterPro" id="IPR014001">
    <property type="entry name" value="Helicase_ATP-bd"/>
</dbReference>
<evidence type="ECO:0000256" key="1">
    <source>
        <dbReference type="ARBA" id="ARBA00001947"/>
    </source>
</evidence>
<evidence type="ECO:0000313" key="21">
    <source>
        <dbReference type="Proteomes" id="UP000663090"/>
    </source>
</evidence>
<evidence type="ECO:0000256" key="3">
    <source>
        <dbReference type="ARBA" id="ARBA00007650"/>
    </source>
</evidence>
<comment type="subunit">
    <text evidence="15">Monomer and homodimer. Part of the essential Sec protein translocation apparatus which comprises SecA, SecYEG and auxiliary proteins SecDF. Other proteins may also be involved.</text>
</comment>
<dbReference type="SMART" id="SM00958">
    <property type="entry name" value="SecA_PP_bind"/>
    <property type="match status" value="1"/>
</dbReference>
<dbReference type="Pfam" id="PF21090">
    <property type="entry name" value="P-loop_SecA"/>
    <property type="match status" value="1"/>
</dbReference>
<feature type="domain" description="SecA family profile" evidence="19">
    <location>
        <begin position="3"/>
        <end position="639"/>
    </location>
</feature>
<dbReference type="RefSeq" id="WP_206715736.1">
    <property type="nucleotide sequence ID" value="NZ_CP071091.1"/>
</dbReference>
<dbReference type="InterPro" id="IPR027417">
    <property type="entry name" value="P-loop_NTPase"/>
</dbReference>
<evidence type="ECO:0000256" key="6">
    <source>
        <dbReference type="ARBA" id="ARBA00022490"/>
    </source>
</evidence>
<feature type="binding site" evidence="15">
    <location>
        <position position="494"/>
    </location>
    <ligand>
        <name>ATP</name>
        <dbReference type="ChEBI" id="CHEBI:30616"/>
    </ligand>
</feature>
<feature type="binding site" evidence="15">
    <location>
        <begin position="105"/>
        <end position="109"/>
    </location>
    <ligand>
        <name>ATP</name>
        <dbReference type="ChEBI" id="CHEBI:30616"/>
    </ligand>
</feature>
<dbReference type="SMART" id="SM00957">
    <property type="entry name" value="SecA_DEAD"/>
    <property type="match status" value="1"/>
</dbReference>
<dbReference type="InterPro" id="IPR011130">
    <property type="entry name" value="SecA_preprotein_X-link_dom"/>
</dbReference>
<evidence type="ECO:0000256" key="5">
    <source>
        <dbReference type="ARBA" id="ARBA00022475"/>
    </source>
</evidence>
<dbReference type="InterPro" id="IPR044722">
    <property type="entry name" value="SecA_SF2_C"/>
</dbReference>
<dbReference type="InterPro" id="IPR020937">
    <property type="entry name" value="SecA_CS"/>
</dbReference>
<feature type="compositionally biased region" description="Low complexity" evidence="17">
    <location>
        <begin position="908"/>
        <end position="919"/>
    </location>
</feature>
<keyword evidence="13 15" id="KW-0811">Translocation</keyword>
<keyword evidence="8 15" id="KW-0547">Nucleotide-binding</keyword>
<keyword evidence="21" id="KW-1185">Reference proteome</keyword>
<feature type="domain" description="Helicase ATP-binding" evidence="18">
    <location>
        <begin position="89"/>
        <end position="247"/>
    </location>
</feature>
<keyword evidence="5 15" id="KW-1003">Cell membrane</keyword>
<dbReference type="Pfam" id="PF07517">
    <property type="entry name" value="SecA_DEAD"/>
    <property type="match status" value="1"/>
</dbReference>
<feature type="compositionally biased region" description="Low complexity" evidence="17">
    <location>
        <begin position="525"/>
        <end position="545"/>
    </location>
</feature>
<dbReference type="InterPro" id="IPR011115">
    <property type="entry name" value="SecA_DEAD"/>
</dbReference>
<dbReference type="Pfam" id="PF01043">
    <property type="entry name" value="SecA_PP_bind"/>
    <property type="match status" value="1"/>
</dbReference>
<keyword evidence="4 15" id="KW-0813">Transport</keyword>
<dbReference type="InterPro" id="IPR036266">
    <property type="entry name" value="SecA_Wing/Scaffold_sf"/>
</dbReference>
<keyword evidence="12 15" id="KW-1278">Translocase</keyword>
<feature type="region of interest" description="Disordered" evidence="17">
    <location>
        <begin position="892"/>
        <end position="950"/>
    </location>
</feature>
<comment type="subcellular location">
    <subcellularLocation>
        <location evidence="15">Cell membrane</location>
        <topology evidence="15">Peripheral membrane protein</topology>
        <orientation evidence="15">Cytoplasmic side</orientation>
    </subcellularLocation>
    <subcellularLocation>
        <location evidence="15">Cytoplasm</location>
    </subcellularLocation>
    <subcellularLocation>
        <location evidence="2">Membrane</location>
        <topology evidence="2">Peripheral membrane protein</topology>
    </subcellularLocation>
    <text evidence="15">Distribution is 50-50.</text>
</comment>
<dbReference type="InterPro" id="IPR014018">
    <property type="entry name" value="SecA_motor_DEAD"/>
</dbReference>
<evidence type="ECO:0000256" key="14">
    <source>
        <dbReference type="ARBA" id="ARBA00023136"/>
    </source>
</evidence>
<gene>
    <name evidence="15 20" type="primary">secA</name>
    <name evidence="20" type="ORF">JY572_37405</name>
</gene>
<evidence type="ECO:0000256" key="4">
    <source>
        <dbReference type="ARBA" id="ARBA00022448"/>
    </source>
</evidence>
<keyword evidence="11 15" id="KW-0653">Protein transport</keyword>
<dbReference type="HAMAP" id="MF_01382">
    <property type="entry name" value="SecA"/>
    <property type="match status" value="1"/>
</dbReference>
<keyword evidence="7" id="KW-0479">Metal-binding</keyword>
<keyword evidence="14 15" id="KW-0472">Membrane</keyword>
<feature type="compositionally biased region" description="Basic and acidic residues" evidence="17">
    <location>
        <begin position="893"/>
        <end position="907"/>
    </location>
</feature>
<evidence type="ECO:0000256" key="13">
    <source>
        <dbReference type="ARBA" id="ARBA00023010"/>
    </source>
</evidence>
<name>A0ABX7N5A9_9BACT</name>
<comment type="cofactor">
    <cofactor evidence="1">
        <name>Zn(2+)</name>
        <dbReference type="ChEBI" id="CHEBI:29105"/>
    </cofactor>
</comment>
<dbReference type="CDD" id="cd17928">
    <property type="entry name" value="DEXDc_SecA"/>
    <property type="match status" value="1"/>
</dbReference>
<protein>
    <recommendedName>
        <fullName evidence="15 16">Protein translocase subunit SecA</fullName>
        <ecNumber evidence="15">7.4.2.8</ecNumber>
    </recommendedName>
</protein>
<dbReference type="PROSITE" id="PS51192">
    <property type="entry name" value="HELICASE_ATP_BIND_1"/>
    <property type="match status" value="1"/>
</dbReference>
<dbReference type="SUPFAM" id="SSF52540">
    <property type="entry name" value="P-loop containing nucleoside triphosphate hydrolases"/>
    <property type="match status" value="2"/>
</dbReference>
<reference evidence="20 21" key="1">
    <citation type="submission" date="2021-02" db="EMBL/GenBank/DDBJ databases">
        <title>De Novo genome assembly of isolated myxobacteria.</title>
        <authorList>
            <person name="Stevens D.C."/>
        </authorList>
    </citation>
    <scope>NUCLEOTIDE SEQUENCE [LARGE SCALE GENOMIC DNA]</scope>
    <source>
        <strain evidence="20 21">SCHIC003</strain>
    </source>
</reference>
<evidence type="ECO:0000256" key="12">
    <source>
        <dbReference type="ARBA" id="ARBA00022967"/>
    </source>
</evidence>
<feature type="compositionally biased region" description="Pro residues" evidence="17">
    <location>
        <begin position="513"/>
        <end position="524"/>
    </location>
</feature>
<dbReference type="InterPro" id="IPR011116">
    <property type="entry name" value="SecA_Wing/Scaffold"/>
</dbReference>
<evidence type="ECO:0000259" key="19">
    <source>
        <dbReference type="PROSITE" id="PS51196"/>
    </source>
</evidence>
<dbReference type="PANTHER" id="PTHR30612">
    <property type="entry name" value="SECA INNER MEMBRANE COMPONENT OF SEC PROTEIN SECRETION SYSTEM"/>
    <property type="match status" value="1"/>
</dbReference>
<dbReference type="CDD" id="cd18803">
    <property type="entry name" value="SF2_C_secA"/>
    <property type="match status" value="1"/>
</dbReference>
<comment type="catalytic activity">
    <reaction evidence="15">
        <text>ATP + H2O + cellular proteinSide 1 = ADP + phosphate + cellular proteinSide 2.</text>
        <dbReference type="EC" id="7.4.2.8"/>
    </reaction>
</comment>
<dbReference type="NCBIfam" id="TIGR00963">
    <property type="entry name" value="secA"/>
    <property type="match status" value="1"/>
</dbReference>
<dbReference type="NCBIfam" id="NF009538">
    <property type="entry name" value="PRK12904.1"/>
    <property type="match status" value="1"/>
</dbReference>
<dbReference type="PROSITE" id="PS51196">
    <property type="entry name" value="SECA_MOTOR_DEAD"/>
    <property type="match status" value="1"/>
</dbReference>
<keyword evidence="6 15" id="KW-0963">Cytoplasm</keyword>
<keyword evidence="10 15" id="KW-0067">ATP-binding</keyword>
<evidence type="ECO:0000313" key="20">
    <source>
        <dbReference type="EMBL" id="QSQ13937.1"/>
    </source>
</evidence>
<feature type="region of interest" description="Disordered" evidence="17">
    <location>
        <begin position="510"/>
        <end position="557"/>
    </location>
</feature>
<dbReference type="EMBL" id="CP071091">
    <property type="protein sequence ID" value="QSQ13937.1"/>
    <property type="molecule type" value="Genomic_DNA"/>
</dbReference>
<dbReference type="InterPro" id="IPR036670">
    <property type="entry name" value="SecA_X-link_sf"/>
</dbReference>
<evidence type="ECO:0000256" key="8">
    <source>
        <dbReference type="ARBA" id="ARBA00022741"/>
    </source>
</evidence>
<feature type="binding site" evidence="15">
    <location>
        <position position="87"/>
    </location>
    <ligand>
        <name>ATP</name>
        <dbReference type="ChEBI" id="CHEBI:30616"/>
    </ligand>
</feature>
<dbReference type="Gene3D" id="3.90.1440.10">
    <property type="entry name" value="SecA, preprotein cross-linking domain"/>
    <property type="match status" value="1"/>
</dbReference>
<evidence type="ECO:0000256" key="10">
    <source>
        <dbReference type="ARBA" id="ARBA00022840"/>
    </source>
</evidence>
<evidence type="ECO:0000259" key="18">
    <source>
        <dbReference type="PROSITE" id="PS51192"/>
    </source>
</evidence>
<dbReference type="PROSITE" id="PS01312">
    <property type="entry name" value="SECA"/>
    <property type="match status" value="1"/>
</dbReference>
<dbReference type="PANTHER" id="PTHR30612:SF0">
    <property type="entry name" value="CHLOROPLAST PROTEIN-TRANSPORTING ATPASE"/>
    <property type="match status" value="1"/>
</dbReference>